<name>A0AAU9JW64_9CILI</name>
<dbReference type="EMBL" id="CAJZBQ010000039">
    <property type="protein sequence ID" value="CAG9325968.1"/>
    <property type="molecule type" value="Genomic_DNA"/>
</dbReference>
<organism evidence="1 2">
    <name type="scientific">Blepharisma stoltei</name>
    <dbReference type="NCBI Taxonomy" id="1481888"/>
    <lineage>
        <taxon>Eukaryota</taxon>
        <taxon>Sar</taxon>
        <taxon>Alveolata</taxon>
        <taxon>Ciliophora</taxon>
        <taxon>Postciliodesmatophora</taxon>
        <taxon>Heterotrichea</taxon>
        <taxon>Heterotrichida</taxon>
        <taxon>Blepharismidae</taxon>
        <taxon>Blepharisma</taxon>
    </lineage>
</organism>
<accession>A0AAU9JW64</accession>
<evidence type="ECO:0000313" key="2">
    <source>
        <dbReference type="Proteomes" id="UP001162131"/>
    </source>
</evidence>
<evidence type="ECO:0000313" key="1">
    <source>
        <dbReference type="EMBL" id="CAG9325968.1"/>
    </source>
</evidence>
<protein>
    <submittedName>
        <fullName evidence="1">Uncharacterized protein</fullName>
    </submittedName>
</protein>
<proteinExistence type="predicted"/>
<keyword evidence="2" id="KW-1185">Reference proteome</keyword>
<comment type="caution">
    <text evidence="1">The sequence shown here is derived from an EMBL/GenBank/DDBJ whole genome shotgun (WGS) entry which is preliminary data.</text>
</comment>
<sequence>MFSGIMDYLRMRVFNQNSNDNISKKDDDYFENHHLNVIRTLKQSKFINCYDAEDAAIQRISNQIATMFIESINMYPDSDYMNEEIDMLKSLYLIKSKKFRESFSIEIGQEEHGLKIYKGETKKAFQRIHELIWDIREVERLFEIIARRE</sequence>
<reference evidence="1" key="1">
    <citation type="submission" date="2021-09" db="EMBL/GenBank/DDBJ databases">
        <authorList>
            <consortium name="AG Swart"/>
            <person name="Singh M."/>
            <person name="Singh A."/>
            <person name="Seah K."/>
            <person name="Emmerich C."/>
        </authorList>
    </citation>
    <scope>NUCLEOTIDE SEQUENCE</scope>
    <source>
        <strain evidence="1">ATCC30299</strain>
    </source>
</reference>
<dbReference type="AlphaFoldDB" id="A0AAU9JW64"/>
<dbReference type="Proteomes" id="UP001162131">
    <property type="component" value="Unassembled WGS sequence"/>
</dbReference>
<gene>
    <name evidence="1" type="ORF">BSTOLATCC_MIC39748</name>
</gene>